<dbReference type="InterPro" id="IPR038898">
    <property type="entry name" value="BROX"/>
</dbReference>
<keyword evidence="2" id="KW-1185">Reference proteome</keyword>
<proteinExistence type="predicted"/>
<evidence type="ECO:0000313" key="2">
    <source>
        <dbReference type="Proteomes" id="UP000515146"/>
    </source>
</evidence>
<dbReference type="AlphaFoldDB" id="A0A6P6XUU7"/>
<feature type="region of interest" description="Disordered" evidence="1">
    <location>
        <begin position="684"/>
        <end position="709"/>
    </location>
</feature>
<dbReference type="RefSeq" id="XP_027196723.1">
    <property type="nucleotide sequence ID" value="XM_027340922.1"/>
</dbReference>
<reference evidence="3" key="1">
    <citation type="submission" date="2025-08" db="UniProtKB">
        <authorList>
            <consortium name="RefSeq"/>
        </authorList>
    </citation>
    <scope>IDENTIFICATION</scope>
    <source>
        <strain evidence="3">Airmid</strain>
    </source>
</reference>
<feature type="region of interest" description="Disordered" evidence="1">
    <location>
        <begin position="578"/>
        <end position="618"/>
    </location>
</feature>
<gene>
    <name evidence="3" type="primary">LOC113791184</name>
</gene>
<protein>
    <submittedName>
        <fullName evidence="3">Uncharacterized protein LOC113791184</fullName>
    </submittedName>
</protein>
<dbReference type="InterPro" id="IPR038499">
    <property type="entry name" value="BRO1_sf"/>
</dbReference>
<organism evidence="2 3">
    <name type="scientific">Dermatophagoides pteronyssinus</name>
    <name type="common">European house dust mite</name>
    <dbReference type="NCBI Taxonomy" id="6956"/>
    <lineage>
        <taxon>Eukaryota</taxon>
        <taxon>Metazoa</taxon>
        <taxon>Ecdysozoa</taxon>
        <taxon>Arthropoda</taxon>
        <taxon>Chelicerata</taxon>
        <taxon>Arachnida</taxon>
        <taxon>Acari</taxon>
        <taxon>Acariformes</taxon>
        <taxon>Sarcoptiformes</taxon>
        <taxon>Astigmata</taxon>
        <taxon>Psoroptidia</taxon>
        <taxon>Analgoidea</taxon>
        <taxon>Pyroglyphidae</taxon>
        <taxon>Dermatophagoidinae</taxon>
        <taxon>Dermatophagoides</taxon>
    </lineage>
</organism>
<dbReference type="PANTHER" id="PTHR23032:SF13">
    <property type="entry name" value="BRO1 DOMAIN-CONTAINING PROTEIN BROX"/>
    <property type="match status" value="1"/>
</dbReference>
<accession>A0A6P6XUU7</accession>
<feature type="region of interest" description="Disordered" evidence="1">
    <location>
        <begin position="493"/>
        <end position="524"/>
    </location>
</feature>
<name>A0A6P6XUU7_DERPT</name>
<evidence type="ECO:0000256" key="1">
    <source>
        <dbReference type="SAM" id="MobiDB-lite"/>
    </source>
</evidence>
<dbReference type="KEGG" id="dpte:113791184"/>
<dbReference type="InParanoid" id="A0A6P6XUU7"/>
<evidence type="ECO:0000313" key="3">
    <source>
        <dbReference type="RefSeq" id="XP_027196723.1"/>
    </source>
</evidence>
<feature type="compositionally biased region" description="Low complexity" evidence="1">
    <location>
        <begin position="578"/>
        <end position="615"/>
    </location>
</feature>
<feature type="compositionally biased region" description="Low complexity" evidence="1">
    <location>
        <begin position="513"/>
        <end position="522"/>
    </location>
</feature>
<dbReference type="Proteomes" id="UP000515146">
    <property type="component" value="Unplaced"/>
</dbReference>
<dbReference type="Gene3D" id="1.25.40.280">
    <property type="entry name" value="alix/aip1 like domains"/>
    <property type="match status" value="1"/>
</dbReference>
<dbReference type="OrthoDB" id="6511268at2759"/>
<sequence length="726" mass="85567">MNQSSLSIGNQTPISWDTDWDCSSSSESSFSCSLTMENNTFVNKLNWYHRNFQKQTTYESFEMKYTKKFRIECTEITSNLRDYRRQLLESLADDNDDDESFELLCKYLNLLYGFIWCFDDPKSKLSYESTSKLSDEFKFYWSDSIQQPPKFRTEKDTMFELISIIYHFALNLMMKTATTTTTSSTLKNYKKFMNQFDHQDQKRLHLASILFRIIGDQFLHLSSPLTVVTKCQTDLDSNILHVYQYQCLAEEREIELFKWIRSQIINCNGNDNHGLAWKWPKIYELSQETELLFHQANLYLQMSYQKIPELLLIWRVYLQAKRNLYRTIRIIHFDLLNGMANSKNQQRIHYWFDETKRLFDAYNQLSSTMSGDGNCFNDYHYRHLDRMEIFDWIEQQILPEYRSSSLSYQPYQYDDEKRPIRIDLDIIQPQLEVDKISSKLFHRDRLWTRKVYDAFGQHSDDRGHRNRLKFIEHLLSSWKKPITSLRIRSQPISSNRQFAKSSSKKHKSELDEPSSPSSSSNSMTTTQMERNFYLLNFDHVDIWKQQQQQYIDNRFKPKISWPLENESYATAGRSTLTATTSATASNSNSSGYESALSGRSSTISSTTGNSDNDNNPLRTLIDTRRQSLLSRKTNDNSQLIDISIVMNDSNSNHFHSTNNDFQLLPNRLFPISIDSFIIDRDNDNGFDDDDNGNDQSIKNENDHRLPRIKPSIPLMKPKLKPKPRII</sequence>
<dbReference type="PANTHER" id="PTHR23032">
    <property type="entry name" value="BRO1 DOMAIN-CONTAINING PROTEIN BROX"/>
    <property type="match status" value="1"/>
</dbReference>